<gene>
    <name evidence="1" type="ORF">METZ01_LOCUS451422</name>
</gene>
<name>A0A382ZV62_9ZZZZ</name>
<dbReference type="EMBL" id="UINC01186375">
    <property type="protein sequence ID" value="SVD98568.1"/>
    <property type="molecule type" value="Genomic_DNA"/>
</dbReference>
<accession>A0A382ZV62</accession>
<proteinExistence type="predicted"/>
<dbReference type="AlphaFoldDB" id="A0A382ZV62"/>
<protein>
    <submittedName>
        <fullName evidence="1">Uncharacterized protein</fullName>
    </submittedName>
</protein>
<evidence type="ECO:0000313" key="1">
    <source>
        <dbReference type="EMBL" id="SVD98568.1"/>
    </source>
</evidence>
<sequence length="168" mass="18386">MSHLIRLIVLTLGSLIANIVIAASLSSEAQERGISATCSSYLGQLEESYDLNGLNITFAHPSDPSLYPSLHLSTKKFNNGTSIFSTTLSPDGEYCYVSTVHVTQVNTQNCNDITMLKVAEDPTVNVTIYADGDYSIITPENNIYQLILVNNGENSCTLTESRMMWPGR</sequence>
<organism evidence="1">
    <name type="scientific">marine metagenome</name>
    <dbReference type="NCBI Taxonomy" id="408172"/>
    <lineage>
        <taxon>unclassified sequences</taxon>
        <taxon>metagenomes</taxon>
        <taxon>ecological metagenomes</taxon>
    </lineage>
</organism>
<reference evidence="1" key="1">
    <citation type="submission" date="2018-05" db="EMBL/GenBank/DDBJ databases">
        <authorList>
            <person name="Lanie J.A."/>
            <person name="Ng W.-L."/>
            <person name="Kazmierczak K.M."/>
            <person name="Andrzejewski T.M."/>
            <person name="Davidsen T.M."/>
            <person name="Wayne K.J."/>
            <person name="Tettelin H."/>
            <person name="Glass J.I."/>
            <person name="Rusch D."/>
            <person name="Podicherti R."/>
            <person name="Tsui H.-C.T."/>
            <person name="Winkler M.E."/>
        </authorList>
    </citation>
    <scope>NUCLEOTIDE SEQUENCE</scope>
</reference>